<dbReference type="InterPro" id="IPR029000">
    <property type="entry name" value="Cyclophilin-like_dom_sf"/>
</dbReference>
<dbReference type="InterPro" id="IPR044665">
    <property type="entry name" value="E_coli_cyclophilin_A-like"/>
</dbReference>
<keyword evidence="7" id="KW-1185">Reference proteome</keyword>
<sequence>MQRIRRLAGVLAGVAFVLATTACTQAGAPPAAPQENPTVNNPSGARADLPSLAGKATVDLNTSKGRILLEVDGDNAPLSAGNFVDLVKRGFYNNLAFHRVVSGFVIQGGDPLGNGTGGFIDPATRQPRSLPLEIRATTGDGRPGEILYGQTFSLSGRNPRTQPPVLVHSRGALAMARSQNPNSASSQFYITLAETRQLDGEYAVFGKVLEGQDVVDKIQVGDKILSATVVSGGGDPVGGSAPG</sequence>
<feature type="signal peptide" evidence="3">
    <location>
        <begin position="1"/>
        <end position="26"/>
    </location>
</feature>
<feature type="chain" id="PRO_5006529267" description="Peptidyl-prolyl cis-trans isomerase" evidence="3">
    <location>
        <begin position="27"/>
        <end position="243"/>
    </location>
</feature>
<keyword evidence="1 3" id="KW-0697">Rotamase</keyword>
<dbReference type="OrthoDB" id="9796864at2"/>
<comment type="function">
    <text evidence="3">PPIases accelerate the folding of proteins. It catalyzes the cis-trans isomerization of proline imidic peptide bonds in oligopeptides.</text>
</comment>
<dbReference type="PATRIC" id="fig|251221.4.peg.993"/>
<dbReference type="STRING" id="251221.gene:10758451"/>
<dbReference type="EMBL" id="BA000045">
    <property type="protein sequence ID" value="BAC88914.1"/>
    <property type="molecule type" value="Genomic_DNA"/>
</dbReference>
<keyword evidence="3" id="KW-0732">Signal</keyword>
<evidence type="ECO:0000256" key="3">
    <source>
        <dbReference type="RuleBase" id="RU363019"/>
    </source>
</evidence>
<proteinExistence type="inferred from homology"/>
<comment type="catalytic activity">
    <reaction evidence="3">
        <text>[protein]-peptidylproline (omega=180) = [protein]-peptidylproline (omega=0)</text>
        <dbReference type="Rhea" id="RHEA:16237"/>
        <dbReference type="Rhea" id="RHEA-COMP:10747"/>
        <dbReference type="Rhea" id="RHEA-COMP:10748"/>
        <dbReference type="ChEBI" id="CHEBI:83833"/>
        <dbReference type="ChEBI" id="CHEBI:83834"/>
        <dbReference type="EC" id="5.2.1.8"/>
    </reaction>
</comment>
<dbReference type="GO" id="GO:0006457">
    <property type="term" value="P:protein folding"/>
    <property type="evidence" value="ECO:0007669"/>
    <property type="project" value="InterPro"/>
</dbReference>
<feature type="domain" description="PPIase cyclophilin-type" evidence="5">
    <location>
        <begin position="65"/>
        <end position="219"/>
    </location>
</feature>
<dbReference type="InterPro" id="IPR002130">
    <property type="entry name" value="Cyclophilin-type_PPIase_dom"/>
</dbReference>
<dbReference type="InParanoid" id="Q7NLZ6"/>
<evidence type="ECO:0000259" key="5">
    <source>
        <dbReference type="PROSITE" id="PS50072"/>
    </source>
</evidence>
<gene>
    <name evidence="6" type="ordered locus">glr0973</name>
</gene>
<dbReference type="EC" id="5.2.1.8" evidence="3"/>
<keyword evidence="2 3" id="KW-0413">Isomerase</keyword>
<dbReference type="SUPFAM" id="SSF50891">
    <property type="entry name" value="Cyclophilin-like"/>
    <property type="match status" value="1"/>
</dbReference>
<comment type="similarity">
    <text evidence="3">Belongs to the cyclophilin-type PPIase family.</text>
</comment>
<dbReference type="Pfam" id="PF00160">
    <property type="entry name" value="Pro_isomerase"/>
    <property type="match status" value="1"/>
</dbReference>
<reference evidence="6 7" key="1">
    <citation type="journal article" date="2003" name="DNA Res.">
        <title>Complete genome structure of Gloeobacter violaceus PCC 7421, a cyanobacterium that lacks thylakoids.</title>
        <authorList>
            <person name="Nakamura Y."/>
            <person name="Kaneko T."/>
            <person name="Sato S."/>
            <person name="Mimuro M."/>
            <person name="Miyashita H."/>
            <person name="Tsuchiya T."/>
            <person name="Sasamoto S."/>
            <person name="Watanabe A."/>
            <person name="Kawashima K."/>
            <person name="Kishida Y."/>
            <person name="Kiyokawa C."/>
            <person name="Kohara M."/>
            <person name="Matsumoto M."/>
            <person name="Matsuno A."/>
            <person name="Nakazaki N."/>
            <person name="Shimpo S."/>
            <person name="Takeuchi C."/>
            <person name="Yamada M."/>
            <person name="Tabata S."/>
        </authorList>
    </citation>
    <scope>NUCLEOTIDE SEQUENCE [LARGE SCALE GENOMIC DNA]</scope>
    <source>
        <strain evidence="7">ATCC 29082 / PCC 7421</strain>
    </source>
</reference>
<dbReference type="KEGG" id="gvi:glr0973"/>
<dbReference type="Proteomes" id="UP000000557">
    <property type="component" value="Chromosome"/>
</dbReference>
<evidence type="ECO:0000256" key="1">
    <source>
        <dbReference type="ARBA" id="ARBA00023110"/>
    </source>
</evidence>
<dbReference type="RefSeq" id="WP_011140975.1">
    <property type="nucleotide sequence ID" value="NC_005125.1"/>
</dbReference>
<evidence type="ECO:0000313" key="6">
    <source>
        <dbReference type="EMBL" id="BAC88914.1"/>
    </source>
</evidence>
<dbReference type="eggNOG" id="COG0652">
    <property type="taxonomic scope" value="Bacteria"/>
</dbReference>
<evidence type="ECO:0000256" key="2">
    <source>
        <dbReference type="ARBA" id="ARBA00023235"/>
    </source>
</evidence>
<dbReference type="Gene3D" id="2.40.100.10">
    <property type="entry name" value="Cyclophilin-like"/>
    <property type="match status" value="1"/>
</dbReference>
<dbReference type="PROSITE" id="PS00170">
    <property type="entry name" value="CSA_PPIASE_1"/>
    <property type="match status" value="1"/>
</dbReference>
<dbReference type="PANTHER" id="PTHR43246">
    <property type="entry name" value="PEPTIDYL-PROLYL CIS-TRANS ISOMERASE CYP38, CHLOROPLASTIC"/>
    <property type="match status" value="1"/>
</dbReference>
<protein>
    <recommendedName>
        <fullName evidence="3">Peptidyl-prolyl cis-trans isomerase</fullName>
        <shortName evidence="3">PPIase</shortName>
        <ecNumber evidence="3">5.2.1.8</ecNumber>
    </recommendedName>
</protein>
<accession>Q7NLZ6</accession>
<dbReference type="HOGENOM" id="CLU_012062_16_4_3"/>
<dbReference type="EnsemblBacteria" id="BAC88914">
    <property type="protein sequence ID" value="BAC88914"/>
    <property type="gene ID" value="BAC88914"/>
</dbReference>
<name>Q7NLZ6_GLOVI</name>
<evidence type="ECO:0000256" key="4">
    <source>
        <dbReference type="SAM" id="MobiDB-lite"/>
    </source>
</evidence>
<dbReference type="GO" id="GO:0003755">
    <property type="term" value="F:peptidyl-prolyl cis-trans isomerase activity"/>
    <property type="evidence" value="ECO:0000318"/>
    <property type="project" value="GO_Central"/>
</dbReference>
<dbReference type="PROSITE" id="PS50072">
    <property type="entry name" value="CSA_PPIASE_2"/>
    <property type="match status" value="1"/>
</dbReference>
<evidence type="ECO:0000313" key="7">
    <source>
        <dbReference type="Proteomes" id="UP000000557"/>
    </source>
</evidence>
<organism evidence="6 7">
    <name type="scientific">Gloeobacter violaceus (strain ATCC 29082 / PCC 7421)</name>
    <dbReference type="NCBI Taxonomy" id="251221"/>
    <lineage>
        <taxon>Bacteria</taxon>
        <taxon>Bacillati</taxon>
        <taxon>Cyanobacteriota</taxon>
        <taxon>Cyanophyceae</taxon>
        <taxon>Gloeobacterales</taxon>
        <taxon>Gloeobacteraceae</taxon>
        <taxon>Gloeobacter</taxon>
    </lineage>
</organism>
<dbReference type="InterPro" id="IPR020892">
    <property type="entry name" value="Cyclophilin-type_PPIase_CS"/>
</dbReference>
<feature type="region of interest" description="Disordered" evidence="4">
    <location>
        <begin position="26"/>
        <end position="48"/>
    </location>
</feature>
<dbReference type="PRINTS" id="PR00153">
    <property type="entry name" value="CSAPPISMRASE"/>
</dbReference>
<reference evidence="6 7" key="2">
    <citation type="journal article" date="2003" name="DNA Res.">
        <title>Complete genome structure of Gloeobacter violaceus PCC 7421, a cyanobacterium that lacks thylakoids (supplement).</title>
        <authorList>
            <person name="Nakamura Y."/>
            <person name="Kaneko T."/>
            <person name="Sato S."/>
            <person name="Mimuro M."/>
            <person name="Miyashita H."/>
            <person name="Tsuchiya T."/>
            <person name="Sasamoto S."/>
            <person name="Watanabe A."/>
            <person name="Kawashima K."/>
            <person name="Kishida Y."/>
            <person name="Kiyokawa C."/>
            <person name="Kohara M."/>
            <person name="Matsumoto M."/>
            <person name="Matsuno A."/>
            <person name="Nakazaki N."/>
            <person name="Shimpo S."/>
            <person name="Takeuchi C."/>
            <person name="Yamada M."/>
            <person name="Tabata S."/>
        </authorList>
    </citation>
    <scope>NUCLEOTIDE SEQUENCE [LARGE SCALE GENOMIC DNA]</scope>
    <source>
        <strain evidence="7">ATCC 29082 / PCC 7421</strain>
    </source>
</reference>
<dbReference type="PROSITE" id="PS51257">
    <property type="entry name" value="PROKAR_LIPOPROTEIN"/>
    <property type="match status" value="1"/>
</dbReference>
<dbReference type="PhylomeDB" id="Q7NLZ6"/>
<dbReference type="AlphaFoldDB" id="Q7NLZ6"/>